<dbReference type="InterPro" id="IPR029058">
    <property type="entry name" value="AB_hydrolase_fold"/>
</dbReference>
<sequence>MVGLQSDIPSTIASRAASSFRNLNPAVFSARATAPLTFSRTLWPSTTTSPVRLITRAFSTGAGDVVEKIQEKPSICTADELHYVSVSNSDWRLALWRYAPSPQAPPRNHPLLLLSGVGTNAIGFDLSPGLVNSLECRLAILSYNLEMLFALTIFWVLNSKQIKQSANAISQQIKAAASATNGSFSKGQQSNISTGAELSMLGLNSKEFEQSTNVLSDQMEAAAKSAQQSNIVPGALEESKISAVKEDTMRIATVWDESKLVTKLTETFMLLSERLSGFLSEGQLKIMSAKLFDQISKLIEDSQLSERFNEVRGNLLRLLETRQNSGITSQIRDLSQRLVNIIEEGQRSVSPQLFDLQERFSSTIEDFQKQLDLIVKYDWDFDHYLEEDVPAAMEYIMAQTKPKDGKLLAIGHSMGGILLYARLSKYGSISAISVGMHIIVEMFMRGFEGRDPSLAAIVTLASSLDYTSSNSSLKMLLPLADPAQALNVPVVPLGALLAAAYPLSSGPPYVLSWLNYLISAEDMMHPKLLKKLVLNNFCTIPAKLLLQLTTAFREGGLCDRSGRFFYKDHLHKTNVPVLALAGDQDLICPPEAVYETAKLIPEHLVTYRVFGAPEGPHYAHYDLVGGRLAVEQVYPSIIEFLSKRSFSFSLSLLLDGNMNPAQTFSSLRRRWKFPCIFLSSVTAR</sequence>
<dbReference type="Gene3D" id="3.40.50.1820">
    <property type="entry name" value="alpha/beta hydrolase"/>
    <property type="match status" value="1"/>
</dbReference>
<dbReference type="AlphaFoldDB" id="A0A438JU10"/>
<evidence type="ECO:0000313" key="1">
    <source>
        <dbReference type="EMBL" id="RVX12446.1"/>
    </source>
</evidence>
<dbReference type="FunFam" id="3.40.50.1820:FF:000097">
    <property type="entry name" value="Alpha/beta hydrolase family protein"/>
    <property type="match status" value="1"/>
</dbReference>
<dbReference type="SUPFAM" id="SSF53474">
    <property type="entry name" value="alpha/beta-Hydrolases"/>
    <property type="match status" value="1"/>
</dbReference>
<dbReference type="EMBL" id="QGNW01000027">
    <property type="protein sequence ID" value="RVX12446.1"/>
    <property type="molecule type" value="Genomic_DNA"/>
</dbReference>
<gene>
    <name evidence="1" type="ORF">CK203_011736</name>
</gene>
<evidence type="ECO:0000313" key="2">
    <source>
        <dbReference type="Proteomes" id="UP000288805"/>
    </source>
</evidence>
<organism evidence="1 2">
    <name type="scientific">Vitis vinifera</name>
    <name type="common">Grape</name>
    <dbReference type="NCBI Taxonomy" id="29760"/>
    <lineage>
        <taxon>Eukaryota</taxon>
        <taxon>Viridiplantae</taxon>
        <taxon>Streptophyta</taxon>
        <taxon>Embryophyta</taxon>
        <taxon>Tracheophyta</taxon>
        <taxon>Spermatophyta</taxon>
        <taxon>Magnoliopsida</taxon>
        <taxon>eudicotyledons</taxon>
        <taxon>Gunneridae</taxon>
        <taxon>Pentapetalae</taxon>
        <taxon>rosids</taxon>
        <taxon>Vitales</taxon>
        <taxon>Vitaceae</taxon>
        <taxon>Viteae</taxon>
        <taxon>Vitis</taxon>
    </lineage>
</organism>
<dbReference type="PANTHER" id="PTHR11005">
    <property type="entry name" value="LYSOSOMAL ACID LIPASE-RELATED"/>
    <property type="match status" value="1"/>
</dbReference>
<dbReference type="InterPro" id="IPR016969">
    <property type="entry name" value="UCP031088_abhydr"/>
</dbReference>
<dbReference type="Proteomes" id="UP000288805">
    <property type="component" value="Unassembled WGS sequence"/>
</dbReference>
<comment type="caution">
    <text evidence="1">The sequence shown here is derived from an EMBL/GenBank/DDBJ whole genome shotgun (WGS) entry which is preliminary data.</text>
</comment>
<evidence type="ECO:0008006" key="3">
    <source>
        <dbReference type="Google" id="ProtNLM"/>
    </source>
</evidence>
<accession>A0A438JU10</accession>
<proteinExistence type="predicted"/>
<dbReference type="PIRSF" id="PIRSF031088">
    <property type="entry name" value="UCP031088_abhydr"/>
    <property type="match status" value="1"/>
</dbReference>
<reference evidence="1 2" key="1">
    <citation type="journal article" date="2018" name="PLoS Genet.">
        <title>Population sequencing reveals clonal diversity and ancestral inbreeding in the grapevine cultivar Chardonnay.</title>
        <authorList>
            <person name="Roach M.J."/>
            <person name="Johnson D.L."/>
            <person name="Bohlmann J."/>
            <person name="van Vuuren H.J."/>
            <person name="Jones S.J."/>
            <person name="Pretorius I.S."/>
            <person name="Schmidt S.A."/>
            <person name="Borneman A.R."/>
        </authorList>
    </citation>
    <scope>NUCLEOTIDE SEQUENCE [LARGE SCALE GENOMIC DNA]</scope>
    <source>
        <strain evidence="2">cv. Chardonnay</strain>
        <tissue evidence="1">Leaf</tissue>
    </source>
</reference>
<name>A0A438JU10_VITVI</name>
<protein>
    <recommendedName>
        <fullName evidence="3">AB hydrolase-1 domain-containing protein</fullName>
    </recommendedName>
</protein>